<feature type="domain" description="SF4 helicase" evidence="12">
    <location>
        <begin position="190"/>
        <end position="458"/>
    </location>
</feature>
<sequence length="459" mass="49723">MSDYDPQTEDPWGGAQLALPPTDERGEPRDVVAEQSVLGAAMISARAAAEVADVLRGTDFFEPKHETIFDAVAALHAGGHPVDAITVGDELQRTGKLPGVPGGVLYLHELTSIVPTASNAGFYAEIVREKAAHRRMIQFGEKVARAGYLGEGDPNDTIEQIRVELEGILGERTVAAQTIGEGWDEWVASLDTPPTYVPTPWHEINDLLGGLKAGALYVVGARPGGGKSNVGLQIAASLADHGPVAFSALEMSRDQLRERLAAQRGQIPMSSMTRHDLSQSDKAQLVLAKSAVQRLPIYVDDRSGVTVQQVKGFARGVARKGGIAGVVVDYLQLISSHDKRMPVHEMVGEIARQLKILARELRCPVIVLSQLNRESVQTKGKGNQPAQRPPTLADLSKSDAIGHHADVVLMLQRKLEADDEPGDVLQMYVAKNRHGRVGRRDLRWEGRFARVTSKPLGMF</sequence>
<dbReference type="Gene3D" id="1.10.860.10">
    <property type="entry name" value="DNAb Helicase, Chain A"/>
    <property type="match status" value="1"/>
</dbReference>
<dbReference type="EMBL" id="CP035037">
    <property type="protein sequence ID" value="QAB18711.1"/>
    <property type="molecule type" value="Genomic_DNA"/>
</dbReference>
<dbReference type="Pfam" id="PF03796">
    <property type="entry name" value="DnaB_C"/>
    <property type="match status" value="1"/>
</dbReference>
<keyword evidence="3" id="KW-0547">Nucleotide-binding</keyword>
<name>A0ABX5QHZ4_9MICO</name>
<dbReference type="RefSeq" id="WP_128387485.1">
    <property type="nucleotide sequence ID" value="NZ_CP035037.1"/>
</dbReference>
<keyword evidence="14" id="KW-1185">Reference proteome</keyword>
<evidence type="ECO:0000256" key="11">
    <source>
        <dbReference type="SAM" id="MobiDB-lite"/>
    </source>
</evidence>
<dbReference type="InterPro" id="IPR007694">
    <property type="entry name" value="DNA_helicase_DnaB-like_C"/>
</dbReference>
<keyword evidence="2" id="KW-0235">DNA replication</keyword>
<proteinExistence type="inferred from homology"/>
<organism evidence="13 14">
    <name type="scientific">Leucobacter muris</name>
    <dbReference type="NCBI Taxonomy" id="1935379"/>
    <lineage>
        <taxon>Bacteria</taxon>
        <taxon>Bacillati</taxon>
        <taxon>Actinomycetota</taxon>
        <taxon>Actinomycetes</taxon>
        <taxon>Micrococcales</taxon>
        <taxon>Microbacteriaceae</taxon>
        <taxon>Leucobacter</taxon>
    </lineage>
</organism>
<evidence type="ECO:0000259" key="12">
    <source>
        <dbReference type="PROSITE" id="PS51199"/>
    </source>
</evidence>
<evidence type="ECO:0000256" key="7">
    <source>
        <dbReference type="ARBA" id="ARBA00023125"/>
    </source>
</evidence>
<feature type="region of interest" description="Disordered" evidence="11">
    <location>
        <begin position="1"/>
        <end position="28"/>
    </location>
</feature>
<dbReference type="Gene3D" id="3.40.50.300">
    <property type="entry name" value="P-loop containing nucleotide triphosphate hydrolases"/>
    <property type="match status" value="1"/>
</dbReference>
<dbReference type="Pfam" id="PF00772">
    <property type="entry name" value="DnaB"/>
    <property type="match status" value="1"/>
</dbReference>
<dbReference type="InterPro" id="IPR036185">
    <property type="entry name" value="DNA_heli_DnaB-like_N_sf"/>
</dbReference>
<comment type="catalytic activity">
    <reaction evidence="10">
        <text>ATP + H2O = ADP + phosphate + H(+)</text>
        <dbReference type="Rhea" id="RHEA:13065"/>
        <dbReference type="ChEBI" id="CHEBI:15377"/>
        <dbReference type="ChEBI" id="CHEBI:15378"/>
        <dbReference type="ChEBI" id="CHEBI:30616"/>
        <dbReference type="ChEBI" id="CHEBI:43474"/>
        <dbReference type="ChEBI" id="CHEBI:456216"/>
        <dbReference type="EC" id="5.6.2.3"/>
    </reaction>
</comment>
<dbReference type="PROSITE" id="PS51199">
    <property type="entry name" value="SF4_HELICASE"/>
    <property type="match status" value="1"/>
</dbReference>
<evidence type="ECO:0000256" key="6">
    <source>
        <dbReference type="ARBA" id="ARBA00022840"/>
    </source>
</evidence>
<comment type="similarity">
    <text evidence="1">Belongs to the helicase family. DnaB subfamily.</text>
</comment>
<keyword evidence="6" id="KW-0067">ATP-binding</keyword>
<gene>
    <name evidence="13" type="ORF">Leucomu_13040</name>
</gene>
<keyword evidence="7" id="KW-0238">DNA-binding</keyword>
<evidence type="ECO:0000256" key="8">
    <source>
        <dbReference type="ARBA" id="ARBA00023235"/>
    </source>
</evidence>
<dbReference type="SUPFAM" id="SSF48024">
    <property type="entry name" value="N-terminal domain of DnaB helicase"/>
    <property type="match status" value="1"/>
</dbReference>
<dbReference type="InterPro" id="IPR027417">
    <property type="entry name" value="P-loop_NTPase"/>
</dbReference>
<evidence type="ECO:0000256" key="10">
    <source>
        <dbReference type="ARBA" id="ARBA00048954"/>
    </source>
</evidence>
<dbReference type="InterPro" id="IPR007693">
    <property type="entry name" value="DNA_helicase_DnaB-like_N"/>
</dbReference>
<dbReference type="PANTHER" id="PTHR30153">
    <property type="entry name" value="REPLICATIVE DNA HELICASE DNAB"/>
    <property type="match status" value="1"/>
</dbReference>
<evidence type="ECO:0000256" key="9">
    <source>
        <dbReference type="ARBA" id="ARBA00044969"/>
    </source>
</evidence>
<keyword evidence="8" id="KW-0413">Isomerase</keyword>
<dbReference type="EC" id="5.6.2.3" evidence="9"/>
<evidence type="ECO:0000256" key="5">
    <source>
        <dbReference type="ARBA" id="ARBA00022806"/>
    </source>
</evidence>
<evidence type="ECO:0000256" key="4">
    <source>
        <dbReference type="ARBA" id="ARBA00022801"/>
    </source>
</evidence>
<evidence type="ECO:0000256" key="2">
    <source>
        <dbReference type="ARBA" id="ARBA00022705"/>
    </source>
</evidence>
<dbReference type="SUPFAM" id="SSF52540">
    <property type="entry name" value="P-loop containing nucleoside triphosphate hydrolases"/>
    <property type="match status" value="1"/>
</dbReference>
<keyword evidence="5" id="KW-0347">Helicase</keyword>
<protein>
    <recommendedName>
        <fullName evidence="9">DNA 5'-3' helicase</fullName>
        <ecNumber evidence="9">5.6.2.3</ecNumber>
    </recommendedName>
</protein>
<evidence type="ECO:0000256" key="3">
    <source>
        <dbReference type="ARBA" id="ARBA00022741"/>
    </source>
</evidence>
<dbReference type="PANTHER" id="PTHR30153:SF2">
    <property type="entry name" value="REPLICATIVE DNA HELICASE"/>
    <property type="match status" value="1"/>
</dbReference>
<evidence type="ECO:0000313" key="14">
    <source>
        <dbReference type="Proteomes" id="UP000285768"/>
    </source>
</evidence>
<evidence type="ECO:0000313" key="13">
    <source>
        <dbReference type="EMBL" id="QAB18711.1"/>
    </source>
</evidence>
<reference evidence="13 14" key="1">
    <citation type="submission" date="2019-01" db="EMBL/GenBank/DDBJ databases">
        <title>Leucobacter muris sp. nov. isolated from the nose of a laboratory mouse.</title>
        <authorList>
            <person name="Benga L."/>
            <person name="Sproeer C."/>
            <person name="Schumann P."/>
            <person name="Verbarg S."/>
            <person name="Bunk B."/>
            <person name="Engelhardt E."/>
            <person name="Benten P.M."/>
            <person name="Sager M."/>
        </authorList>
    </citation>
    <scope>NUCLEOTIDE SEQUENCE [LARGE SCALE GENOMIC DNA]</scope>
    <source>
        <strain evidence="13 14">DSM 101948</strain>
    </source>
</reference>
<dbReference type="Proteomes" id="UP000285768">
    <property type="component" value="Chromosome"/>
</dbReference>
<accession>A0ABX5QHZ4</accession>
<dbReference type="InterPro" id="IPR016136">
    <property type="entry name" value="DNA_helicase_N/primase_C"/>
</dbReference>
<keyword evidence="4" id="KW-0378">Hydrolase</keyword>
<evidence type="ECO:0000256" key="1">
    <source>
        <dbReference type="ARBA" id="ARBA00008428"/>
    </source>
</evidence>